<accession>A0AAW0K6B5</accession>
<feature type="region of interest" description="Disordered" evidence="1">
    <location>
        <begin position="188"/>
        <end position="212"/>
    </location>
</feature>
<dbReference type="Proteomes" id="UP001488838">
    <property type="component" value="Unassembled WGS sequence"/>
</dbReference>
<evidence type="ECO:0000313" key="3">
    <source>
        <dbReference type="Proteomes" id="UP001488838"/>
    </source>
</evidence>
<proteinExistence type="predicted"/>
<evidence type="ECO:0000256" key="1">
    <source>
        <dbReference type="SAM" id="MobiDB-lite"/>
    </source>
</evidence>
<evidence type="ECO:0000313" key="2">
    <source>
        <dbReference type="EMBL" id="KAK7834447.1"/>
    </source>
</evidence>
<organism evidence="2 3">
    <name type="scientific">Myodes glareolus</name>
    <name type="common">Bank vole</name>
    <name type="synonym">Clethrionomys glareolus</name>
    <dbReference type="NCBI Taxonomy" id="447135"/>
    <lineage>
        <taxon>Eukaryota</taxon>
        <taxon>Metazoa</taxon>
        <taxon>Chordata</taxon>
        <taxon>Craniata</taxon>
        <taxon>Vertebrata</taxon>
        <taxon>Euteleostomi</taxon>
        <taxon>Mammalia</taxon>
        <taxon>Eutheria</taxon>
        <taxon>Euarchontoglires</taxon>
        <taxon>Glires</taxon>
        <taxon>Rodentia</taxon>
        <taxon>Myomorpha</taxon>
        <taxon>Muroidea</taxon>
        <taxon>Cricetidae</taxon>
        <taxon>Arvicolinae</taxon>
        <taxon>Myodes</taxon>
    </lineage>
</organism>
<dbReference type="AlphaFoldDB" id="A0AAW0K6B5"/>
<comment type="caution">
    <text evidence="2">The sequence shown here is derived from an EMBL/GenBank/DDBJ whole genome shotgun (WGS) entry which is preliminary data.</text>
</comment>
<keyword evidence="3" id="KW-1185">Reference proteome</keyword>
<dbReference type="EMBL" id="JBBHLL010000004">
    <property type="protein sequence ID" value="KAK7834447.1"/>
    <property type="molecule type" value="Genomic_DNA"/>
</dbReference>
<gene>
    <name evidence="2" type="ORF">U0070_017633</name>
</gene>
<sequence length="212" mass="24036">MELDTTQVLELSSYLTTNRPGWKNPVVHNTPQEMALGWSPRPPGRNFQHHWSIISEDSAEDPGSQLAGSSPTATFRKERLSTIEDLENSSEQVEPHPDPLAAEEEPCMSASLNKEQYQKTEALQEMNWPRNPRIPGISDSPWQRRRDPKKRAAAMQRLQQWEAQMLLEIEEAVQHELTIQDGILSTEFPDQTQGPLSFGTVRVEAQDPATLE</sequence>
<reference evidence="2 3" key="1">
    <citation type="journal article" date="2023" name="bioRxiv">
        <title>Conserved and derived expression patterns and positive selection on dental genes reveal complex evolutionary context of ever-growing rodent molars.</title>
        <authorList>
            <person name="Calamari Z.T."/>
            <person name="Song A."/>
            <person name="Cohen E."/>
            <person name="Akter M."/>
            <person name="Roy R.D."/>
            <person name="Hallikas O."/>
            <person name="Christensen M.M."/>
            <person name="Li P."/>
            <person name="Marangoni P."/>
            <person name="Jernvall J."/>
            <person name="Klein O.D."/>
        </authorList>
    </citation>
    <scope>NUCLEOTIDE SEQUENCE [LARGE SCALE GENOMIC DNA]</scope>
    <source>
        <strain evidence="2">V071</strain>
    </source>
</reference>
<protein>
    <submittedName>
        <fullName evidence="2">Uncharacterized protein</fullName>
    </submittedName>
</protein>
<name>A0AAW0K6B5_MYOGA</name>